<dbReference type="InterPro" id="IPR010610">
    <property type="entry name" value="EryCIII-like_C"/>
</dbReference>
<evidence type="ECO:0000313" key="4">
    <source>
        <dbReference type="Proteomes" id="UP001281003"/>
    </source>
</evidence>
<dbReference type="EMBL" id="JAUTDP010000010">
    <property type="protein sequence ID" value="KAK3395989.1"/>
    <property type="molecule type" value="Genomic_DNA"/>
</dbReference>
<evidence type="ECO:0000259" key="2">
    <source>
        <dbReference type="Pfam" id="PF06722"/>
    </source>
</evidence>
<name>A0AAE0P9U0_SORBR</name>
<reference evidence="3" key="2">
    <citation type="submission" date="2023-07" db="EMBL/GenBank/DDBJ databases">
        <authorList>
            <consortium name="Lawrence Berkeley National Laboratory"/>
            <person name="Haridas S."/>
            <person name="Hensen N."/>
            <person name="Bonometti L."/>
            <person name="Westerberg I."/>
            <person name="Brannstrom I.O."/>
            <person name="Guillou S."/>
            <person name="Cros-Aarteil S."/>
            <person name="Calhoun S."/>
            <person name="Kuo A."/>
            <person name="Mondo S."/>
            <person name="Pangilinan J."/>
            <person name="Riley R."/>
            <person name="LaButti K."/>
            <person name="Andreopoulos B."/>
            <person name="Lipzen A."/>
            <person name="Chen C."/>
            <person name="Yanf M."/>
            <person name="Daum C."/>
            <person name="Ng V."/>
            <person name="Clum A."/>
            <person name="Steindorff A."/>
            <person name="Ohm R."/>
            <person name="Martin F."/>
            <person name="Silar P."/>
            <person name="Natvig D."/>
            <person name="Lalanne C."/>
            <person name="Gautier V."/>
            <person name="Ament-velasquez S.L."/>
            <person name="Kruys A."/>
            <person name="Hutchinson M.I."/>
            <person name="Powell A.J."/>
            <person name="Barry K."/>
            <person name="Miller A.N."/>
            <person name="Grigoriev I.V."/>
            <person name="Debuchy R."/>
            <person name="Gladieux P."/>
            <person name="Thoren M.H."/>
            <person name="Johannesson H."/>
        </authorList>
    </citation>
    <scope>NUCLEOTIDE SEQUENCE</scope>
    <source>
        <strain evidence="3">FGSC 1904</strain>
    </source>
</reference>
<organism evidence="3 4">
    <name type="scientific">Sordaria brevicollis</name>
    <dbReference type="NCBI Taxonomy" id="83679"/>
    <lineage>
        <taxon>Eukaryota</taxon>
        <taxon>Fungi</taxon>
        <taxon>Dikarya</taxon>
        <taxon>Ascomycota</taxon>
        <taxon>Pezizomycotina</taxon>
        <taxon>Sordariomycetes</taxon>
        <taxon>Sordariomycetidae</taxon>
        <taxon>Sordariales</taxon>
        <taxon>Sordariaceae</taxon>
        <taxon>Sordaria</taxon>
    </lineage>
</organism>
<evidence type="ECO:0000313" key="3">
    <source>
        <dbReference type="EMBL" id="KAK3395989.1"/>
    </source>
</evidence>
<dbReference type="Pfam" id="PF06722">
    <property type="entry name" value="EryCIII-like_C"/>
    <property type="match status" value="1"/>
</dbReference>
<protein>
    <recommendedName>
        <fullName evidence="2">Erythromycin biosynthesis protein CIII-like C-terminal domain-containing protein</fullName>
    </recommendedName>
</protein>
<dbReference type="SUPFAM" id="SSF53756">
    <property type="entry name" value="UDP-Glycosyltransferase/glycogen phosphorylase"/>
    <property type="match status" value="1"/>
</dbReference>
<dbReference type="GO" id="GO:0016757">
    <property type="term" value="F:glycosyltransferase activity"/>
    <property type="evidence" value="ECO:0007669"/>
    <property type="project" value="UniProtKB-ARBA"/>
</dbReference>
<dbReference type="PANTHER" id="PTHR21015">
    <property type="entry name" value="UDP-N-ACETYLGLUCOSAMINE--N-ACETYLMURAMYL-(PENTAPEPTIDE) PYROPHOSPHORYL-UNDECAPRENOL N-ACETYLGLUCOSAMINE TRANSFERASE 1"/>
    <property type="match status" value="1"/>
</dbReference>
<proteinExistence type="predicted"/>
<gene>
    <name evidence="3" type="ORF">B0T20DRAFT_359094</name>
</gene>
<dbReference type="AlphaFoldDB" id="A0AAE0P9U0"/>
<sequence>MASPVNGNRPVLLFTSLPFTGHITPTLRIASTLHARGWPVFYLGPTAHKTSITGAGVSFLSLLDDADFNDVQFFANQSDDTPEETPLPSPPASEPSESTKELVPSAPEPTWRDRIFFVARETILRPIPSHHRSIVAALVHIHSTVPNARVIVMAESVTFSLLPLFHSAPLPESIPRPIGFLALNVMIPTLRSVNLPPLMGTEPVPFDTTIAHKEQIAEMWKEWAIATKPMKDFLVQRVEKAGGKDFEEAMDARERAKGREEGWLWLSGEHFVGYDHVFQVGVESWFYKTEEGWPANWQFVGTVPKLVPALDEASQSLVDEVKLAKDNGKKVIVVTQGTVEINPRQLIIPTIQALGGRENTLVVAILGHRGRKLPKSVVVPENVKVTDYLPYDSILPYADVFVNNAGYGAVMHGIGHGLPMVVAGEEQDKRENSLRVEWVGHGIKIYRPWSDGEEYVDELRGAVEKVLDEEKGREVRERARELMREADAIDPVATIEDRLLSYL</sequence>
<dbReference type="PANTHER" id="PTHR21015:SF22">
    <property type="entry name" value="GLYCOSYLTRANSFERASE"/>
    <property type="match status" value="1"/>
</dbReference>
<dbReference type="Proteomes" id="UP001281003">
    <property type="component" value="Unassembled WGS sequence"/>
</dbReference>
<reference evidence="3" key="1">
    <citation type="journal article" date="2023" name="Mol. Phylogenet. Evol.">
        <title>Genome-scale phylogeny and comparative genomics of the fungal order Sordariales.</title>
        <authorList>
            <person name="Hensen N."/>
            <person name="Bonometti L."/>
            <person name="Westerberg I."/>
            <person name="Brannstrom I.O."/>
            <person name="Guillou S."/>
            <person name="Cros-Aarteil S."/>
            <person name="Calhoun S."/>
            <person name="Haridas S."/>
            <person name="Kuo A."/>
            <person name="Mondo S."/>
            <person name="Pangilinan J."/>
            <person name="Riley R."/>
            <person name="LaButti K."/>
            <person name="Andreopoulos B."/>
            <person name="Lipzen A."/>
            <person name="Chen C."/>
            <person name="Yan M."/>
            <person name="Daum C."/>
            <person name="Ng V."/>
            <person name="Clum A."/>
            <person name="Steindorff A."/>
            <person name="Ohm R.A."/>
            <person name="Martin F."/>
            <person name="Silar P."/>
            <person name="Natvig D.O."/>
            <person name="Lalanne C."/>
            <person name="Gautier V."/>
            <person name="Ament-Velasquez S.L."/>
            <person name="Kruys A."/>
            <person name="Hutchinson M.I."/>
            <person name="Powell A.J."/>
            <person name="Barry K."/>
            <person name="Miller A.N."/>
            <person name="Grigoriev I.V."/>
            <person name="Debuchy R."/>
            <person name="Gladieux P."/>
            <person name="Hiltunen Thoren M."/>
            <person name="Johannesson H."/>
        </authorList>
    </citation>
    <scope>NUCLEOTIDE SEQUENCE</scope>
    <source>
        <strain evidence="3">FGSC 1904</strain>
    </source>
</reference>
<feature type="region of interest" description="Disordered" evidence="1">
    <location>
        <begin position="77"/>
        <end position="106"/>
    </location>
</feature>
<dbReference type="Gene3D" id="3.40.50.2000">
    <property type="entry name" value="Glycogen Phosphorylase B"/>
    <property type="match status" value="3"/>
</dbReference>
<accession>A0AAE0P9U0</accession>
<feature type="domain" description="Erythromycin biosynthesis protein CIII-like C-terminal" evidence="2">
    <location>
        <begin position="370"/>
        <end position="482"/>
    </location>
</feature>
<evidence type="ECO:0000256" key="1">
    <source>
        <dbReference type="SAM" id="MobiDB-lite"/>
    </source>
</evidence>
<comment type="caution">
    <text evidence="3">The sequence shown here is derived from an EMBL/GenBank/DDBJ whole genome shotgun (WGS) entry which is preliminary data.</text>
</comment>
<keyword evidence="4" id="KW-1185">Reference proteome</keyword>